<dbReference type="SUPFAM" id="SSF52172">
    <property type="entry name" value="CheY-like"/>
    <property type="match status" value="1"/>
</dbReference>
<dbReference type="eggNOG" id="COG0745">
    <property type="taxonomic scope" value="Bacteria"/>
</dbReference>
<dbReference type="Proteomes" id="UP000002432">
    <property type="component" value="Chromosome"/>
</dbReference>
<proteinExistence type="predicted"/>
<dbReference type="AlphaFoldDB" id="Q1IM80"/>
<dbReference type="KEGG" id="aba:Acid345_3019"/>
<dbReference type="EnsemblBacteria" id="ABF42020">
    <property type="protein sequence ID" value="ABF42020"/>
    <property type="gene ID" value="Acid345_3019"/>
</dbReference>
<dbReference type="Pfam" id="PF07238">
    <property type="entry name" value="PilZ"/>
    <property type="match status" value="1"/>
</dbReference>
<dbReference type="InterPro" id="IPR009875">
    <property type="entry name" value="PilZ_domain"/>
</dbReference>
<dbReference type="GO" id="GO:0035438">
    <property type="term" value="F:cyclic-di-GMP binding"/>
    <property type="evidence" value="ECO:0007669"/>
    <property type="project" value="InterPro"/>
</dbReference>
<keyword evidence="3" id="KW-1185">Reference proteome</keyword>
<protein>
    <submittedName>
        <fullName evidence="2">Type IV pilus assembly PilZ</fullName>
    </submittedName>
</protein>
<dbReference type="RefSeq" id="WP_011523821.1">
    <property type="nucleotide sequence ID" value="NC_008009.1"/>
</dbReference>
<dbReference type="STRING" id="204669.Acid345_3019"/>
<dbReference type="SUPFAM" id="SSF141371">
    <property type="entry name" value="PilZ domain-like"/>
    <property type="match status" value="1"/>
</dbReference>
<evidence type="ECO:0000313" key="3">
    <source>
        <dbReference type="Proteomes" id="UP000002432"/>
    </source>
</evidence>
<accession>Q1IM80</accession>
<dbReference type="InterPro" id="IPR011006">
    <property type="entry name" value="CheY-like_superfamily"/>
</dbReference>
<dbReference type="Gene3D" id="2.40.10.220">
    <property type="entry name" value="predicted glycosyltransferase like domains"/>
    <property type="match status" value="1"/>
</dbReference>
<gene>
    <name evidence="2" type="ordered locus">Acid345_3019</name>
</gene>
<dbReference type="HOGENOM" id="CLU_1119012_0_0_0"/>
<feature type="domain" description="PilZ" evidence="1">
    <location>
        <begin position="125"/>
        <end position="204"/>
    </location>
</feature>
<sequence length="248" mass="27662">MAGVVLEVLFVPLRAETLSVIRRAAETMDINLHLCADPQEVERLLFCHRYDGLIVEHDESTDSILRALRQSPSSRGAIAIDIHDEDINLQTVFNLGANFELVYPLSTDRVRRTLHLAVGLMMLGRRRYYRHPVRLPATITTEGRQYSATVSNVSEQGVGIFCEETPLTSGTLQCSFELPDHTGTVAVSATVVWADKTGQAGCRIEQFLHGRDEFVNWICRLFHQETTAPVVAPVHLATGPELFPGRQL</sequence>
<name>Q1IM80_KORVE</name>
<evidence type="ECO:0000259" key="1">
    <source>
        <dbReference type="Pfam" id="PF07238"/>
    </source>
</evidence>
<dbReference type="EMBL" id="CP000360">
    <property type="protein sequence ID" value="ABF42020.1"/>
    <property type="molecule type" value="Genomic_DNA"/>
</dbReference>
<organism evidence="2 3">
    <name type="scientific">Koribacter versatilis (strain Ellin345)</name>
    <dbReference type="NCBI Taxonomy" id="204669"/>
    <lineage>
        <taxon>Bacteria</taxon>
        <taxon>Pseudomonadati</taxon>
        <taxon>Acidobacteriota</taxon>
        <taxon>Terriglobia</taxon>
        <taxon>Terriglobales</taxon>
        <taxon>Candidatus Korobacteraceae</taxon>
        <taxon>Candidatus Korobacter</taxon>
    </lineage>
</organism>
<reference evidence="2 3" key="1">
    <citation type="journal article" date="2009" name="Appl. Environ. Microbiol.">
        <title>Three genomes from the phylum Acidobacteria provide insight into the lifestyles of these microorganisms in soils.</title>
        <authorList>
            <person name="Ward N.L."/>
            <person name="Challacombe J.F."/>
            <person name="Janssen P.H."/>
            <person name="Henrissat B."/>
            <person name="Coutinho P.M."/>
            <person name="Wu M."/>
            <person name="Xie G."/>
            <person name="Haft D.H."/>
            <person name="Sait M."/>
            <person name="Badger J."/>
            <person name="Barabote R.D."/>
            <person name="Bradley B."/>
            <person name="Brettin T.S."/>
            <person name="Brinkac L.M."/>
            <person name="Bruce D."/>
            <person name="Creasy T."/>
            <person name="Daugherty S.C."/>
            <person name="Davidsen T.M."/>
            <person name="DeBoy R.T."/>
            <person name="Detter J.C."/>
            <person name="Dodson R.J."/>
            <person name="Durkin A.S."/>
            <person name="Ganapathy A."/>
            <person name="Gwinn-Giglio M."/>
            <person name="Han C.S."/>
            <person name="Khouri H."/>
            <person name="Kiss H."/>
            <person name="Kothari S.P."/>
            <person name="Madupu R."/>
            <person name="Nelson K.E."/>
            <person name="Nelson W.C."/>
            <person name="Paulsen I."/>
            <person name="Penn K."/>
            <person name="Ren Q."/>
            <person name="Rosovitz M.J."/>
            <person name="Selengut J.D."/>
            <person name="Shrivastava S."/>
            <person name="Sullivan S.A."/>
            <person name="Tapia R."/>
            <person name="Thompson L.S."/>
            <person name="Watkins K.L."/>
            <person name="Yang Q."/>
            <person name="Yu C."/>
            <person name="Zafar N."/>
            <person name="Zhou L."/>
            <person name="Kuske C.R."/>
        </authorList>
    </citation>
    <scope>NUCLEOTIDE SEQUENCE [LARGE SCALE GENOMIC DNA]</scope>
    <source>
        <strain evidence="2 3">Ellin345</strain>
    </source>
</reference>
<evidence type="ECO:0000313" key="2">
    <source>
        <dbReference type="EMBL" id="ABF42020.1"/>
    </source>
</evidence>